<dbReference type="InterPro" id="IPR012334">
    <property type="entry name" value="Pectin_lyas_fold"/>
</dbReference>
<dbReference type="Proteomes" id="UP000749559">
    <property type="component" value="Unassembled WGS sequence"/>
</dbReference>
<dbReference type="Gene3D" id="2.60.120.260">
    <property type="entry name" value="Galactose-binding domain-like"/>
    <property type="match status" value="1"/>
</dbReference>
<dbReference type="InterPro" id="IPR000421">
    <property type="entry name" value="FA58C"/>
</dbReference>
<name>A0A8S4Q8U1_OWEFU</name>
<gene>
    <name evidence="3" type="ORF">OFUS_LOCUS26993</name>
</gene>
<dbReference type="EMBL" id="CAIIXF020000691">
    <property type="protein sequence ID" value="CAH1803389.1"/>
    <property type="molecule type" value="Genomic_DNA"/>
</dbReference>
<evidence type="ECO:0000259" key="2">
    <source>
        <dbReference type="PROSITE" id="PS50022"/>
    </source>
</evidence>
<protein>
    <recommendedName>
        <fullName evidence="2">F5/8 type C domain-containing protein</fullName>
    </recommendedName>
</protein>
<dbReference type="SUPFAM" id="SSF51126">
    <property type="entry name" value="Pectin lyase-like"/>
    <property type="match status" value="1"/>
</dbReference>
<organism evidence="3 4">
    <name type="scientific">Owenia fusiformis</name>
    <name type="common">Polychaete worm</name>
    <dbReference type="NCBI Taxonomy" id="6347"/>
    <lineage>
        <taxon>Eukaryota</taxon>
        <taxon>Metazoa</taxon>
        <taxon>Spiralia</taxon>
        <taxon>Lophotrochozoa</taxon>
        <taxon>Annelida</taxon>
        <taxon>Polychaeta</taxon>
        <taxon>Sedentaria</taxon>
        <taxon>Canalipalpata</taxon>
        <taxon>Sabellida</taxon>
        <taxon>Oweniida</taxon>
        <taxon>Oweniidae</taxon>
        <taxon>Owenia</taxon>
    </lineage>
</organism>
<accession>A0A8S4Q8U1</accession>
<dbReference type="Pfam" id="PF12248">
    <property type="entry name" value="Methyltransf_FA"/>
    <property type="match status" value="1"/>
</dbReference>
<feature type="domain" description="F5/8 type C" evidence="2">
    <location>
        <begin position="152"/>
        <end position="306"/>
    </location>
</feature>
<dbReference type="PANTHER" id="PTHR24543:SF325">
    <property type="entry name" value="F5_8 TYPE C DOMAIN-CONTAINING PROTEIN"/>
    <property type="match status" value="1"/>
</dbReference>
<feature type="signal peptide" evidence="1">
    <location>
        <begin position="1"/>
        <end position="22"/>
    </location>
</feature>
<dbReference type="OrthoDB" id="6044186at2759"/>
<dbReference type="PROSITE" id="PS50022">
    <property type="entry name" value="FA58C_3"/>
    <property type="match status" value="1"/>
</dbReference>
<proteinExistence type="predicted"/>
<dbReference type="AlphaFoldDB" id="A0A8S4Q8U1"/>
<dbReference type="CDD" id="cd00057">
    <property type="entry name" value="FA58C"/>
    <property type="match status" value="1"/>
</dbReference>
<dbReference type="Gene3D" id="2.160.20.10">
    <property type="entry name" value="Single-stranded right-handed beta-helix, Pectin lyase-like"/>
    <property type="match status" value="1"/>
</dbReference>
<dbReference type="SMART" id="SM00231">
    <property type="entry name" value="FA58C"/>
    <property type="match status" value="1"/>
</dbReference>
<dbReference type="InterPro" id="IPR011050">
    <property type="entry name" value="Pectin_lyase_fold/virulence"/>
</dbReference>
<dbReference type="PANTHER" id="PTHR24543">
    <property type="entry name" value="MULTICOPPER OXIDASE-RELATED"/>
    <property type="match status" value="1"/>
</dbReference>
<keyword evidence="1" id="KW-0732">Signal</keyword>
<evidence type="ECO:0000256" key="1">
    <source>
        <dbReference type="SAM" id="SignalP"/>
    </source>
</evidence>
<dbReference type="InterPro" id="IPR008979">
    <property type="entry name" value="Galactose-bd-like_sf"/>
</dbReference>
<keyword evidence="4" id="KW-1185">Reference proteome</keyword>
<dbReference type="Pfam" id="PF00754">
    <property type="entry name" value="F5_F8_type_C"/>
    <property type="match status" value="1"/>
</dbReference>
<dbReference type="SUPFAM" id="SSF49785">
    <property type="entry name" value="Galactose-binding domain-like"/>
    <property type="match status" value="1"/>
</dbReference>
<comment type="caution">
    <text evidence="3">The sequence shown here is derived from an EMBL/GenBank/DDBJ whole genome shotgun (WGS) entry which is preliminary data.</text>
</comment>
<feature type="non-terminal residue" evidence="3">
    <location>
        <position position="498"/>
    </location>
</feature>
<reference evidence="3" key="1">
    <citation type="submission" date="2022-03" db="EMBL/GenBank/DDBJ databases">
        <authorList>
            <person name="Martin C."/>
        </authorList>
    </citation>
    <scope>NUCLEOTIDE SEQUENCE</scope>
</reference>
<evidence type="ECO:0000313" key="3">
    <source>
        <dbReference type="EMBL" id="CAH1803389.1"/>
    </source>
</evidence>
<sequence length="498" mass="54755">MQVELRWILLVFLAHCQCLVTAQSGTQETLTVITKDANYIPIDQVDLTGKLGLVFEVKACTSAYIALSAIFGVTNSRMYEILISGWSNTKSVIRTCKQGCTRAESPTEGLLKCNEFVTFWIGWTNGNIALGKGRELGIDQLVEWQDSSPEYITSLAVSSVNGTWIFTPEDNCSLPLTRSILSNGHVSYSSSSSGLPRFNQNSGWHHYGSSTPWLQVDLLQPHKITKMALQGYAPGHSYWVKTFQILYSVDGTNWLYYNKREIIQGNSNGHNVAIVEITENMEARYFHILPTTWNSRPGIRMELYGCQKTVSEKKYTPIEEDIQVEGVLFLHLSPYIVSKVIAIRPGGTLTIQPGVKIIFTTAEAGFEVHGNLLAKGIDNLPVEFTADDAVSEISSYWSGLNFVSGDSVLQHIYVEGARVGIQATGNSVTLDRVTITKCSAGIKYTDGGSFANSTMISDSYIGNNGGHGIEFKGSVTNPFLSIKRTVITGSQSSGIYCR</sequence>
<evidence type="ECO:0000313" key="4">
    <source>
        <dbReference type="Proteomes" id="UP000749559"/>
    </source>
</evidence>
<feature type="chain" id="PRO_5035932904" description="F5/8 type C domain-containing protein" evidence="1">
    <location>
        <begin position="23"/>
        <end position="498"/>
    </location>
</feature>
<dbReference type="InterPro" id="IPR022041">
    <property type="entry name" value="Methyltransf_FA"/>
</dbReference>